<dbReference type="SUPFAM" id="SSF47413">
    <property type="entry name" value="lambda repressor-like DNA-binding domains"/>
    <property type="match status" value="1"/>
</dbReference>
<dbReference type="Gene3D" id="1.10.260.40">
    <property type="entry name" value="lambda repressor-like DNA-binding domains"/>
    <property type="match status" value="1"/>
</dbReference>
<accession>A0A483YUU4</accession>
<dbReference type="AlphaFoldDB" id="A0A483YUU4"/>
<dbReference type="EMBL" id="SDDS01000032">
    <property type="protein sequence ID" value="TCZ31709.1"/>
    <property type="molecule type" value="Genomic_DNA"/>
</dbReference>
<dbReference type="InterPro" id="IPR001387">
    <property type="entry name" value="Cro/C1-type_HTH"/>
</dbReference>
<organism evidence="4">
    <name type="scientific">Klebsiella pneumoniae</name>
    <dbReference type="NCBI Taxonomy" id="573"/>
    <lineage>
        <taxon>Bacteria</taxon>
        <taxon>Pseudomonadati</taxon>
        <taxon>Pseudomonadota</taxon>
        <taxon>Gammaproteobacteria</taxon>
        <taxon>Enterobacterales</taxon>
        <taxon>Enterobacteriaceae</taxon>
        <taxon>Klebsiella/Raoultella group</taxon>
        <taxon>Klebsiella</taxon>
        <taxon>Klebsiella pneumoniae complex</taxon>
    </lineage>
</organism>
<reference evidence="7" key="2">
    <citation type="submission" date="2019-03" db="EMBL/GenBank/DDBJ databases">
        <authorList>
            <consortium name="Pathogen Informatics"/>
        </authorList>
    </citation>
    <scope>NUCLEOTIDE SEQUENCE</scope>
    <source>
        <strain evidence="7">5012STDY7626449</strain>
    </source>
</reference>
<reference evidence="4" key="1">
    <citation type="submission" date="2019-01" db="EMBL/GenBank/DDBJ databases">
        <authorList>
            <person name="Lista F."/>
            <person name="Anselmo A."/>
        </authorList>
    </citation>
    <scope>NUCLEOTIDE SEQUENCE</scope>
    <source>
        <strain evidence="6">1R</strain>
        <strain evidence="3">1S</strain>
        <strain evidence="4">3R</strain>
        <strain evidence="2">4S</strain>
        <strain evidence="5">5R</strain>
    </source>
</reference>
<feature type="domain" description="HTH cro/C1-type" evidence="1">
    <location>
        <begin position="18"/>
        <end position="63"/>
    </location>
</feature>
<proteinExistence type="predicted"/>
<dbReference type="EMBL" id="SDCS01000013">
    <property type="protein sequence ID" value="TCX98110.1"/>
    <property type="molecule type" value="Genomic_DNA"/>
</dbReference>
<dbReference type="EMBL" id="CAAHCT010000003">
    <property type="protein sequence ID" value="VGL62950.1"/>
    <property type="molecule type" value="Genomic_DNA"/>
</dbReference>
<dbReference type="InterPro" id="IPR010982">
    <property type="entry name" value="Lambda_DNA-bd_dom_sf"/>
</dbReference>
<dbReference type="EMBL" id="SDCV01000013">
    <property type="protein sequence ID" value="TCY06013.1"/>
    <property type="molecule type" value="Genomic_DNA"/>
</dbReference>
<dbReference type="Pfam" id="PF15943">
    <property type="entry name" value="YdaS_toxin"/>
    <property type="match status" value="1"/>
</dbReference>
<evidence type="ECO:0000313" key="5">
    <source>
        <dbReference type="EMBL" id="TCZ54182.1"/>
    </source>
</evidence>
<evidence type="ECO:0000313" key="7">
    <source>
        <dbReference type="EMBL" id="VGL62950.1"/>
    </source>
</evidence>
<evidence type="ECO:0000313" key="3">
    <source>
        <dbReference type="EMBL" id="TCY06013.1"/>
    </source>
</evidence>
<dbReference type="PROSITE" id="PS50943">
    <property type="entry name" value="HTH_CROC1"/>
    <property type="match status" value="1"/>
</dbReference>
<sequence>MSDTVNEAIKRAICIAGSQTELARKTGVNQSTVSKWLNGAEIGSRFIKSIVIATDGQVSASEILNSISHR</sequence>
<gene>
    <name evidence="3" type="ORF">ETE68_15445</name>
    <name evidence="2" type="ORF">ETE73_14215</name>
    <name evidence="4" type="ORF">ETH54_15925</name>
    <name evidence="6" type="ORF">ETH64_16115</name>
    <name evidence="5" type="ORF">ETH65_03935</name>
    <name evidence="7" type="ORF">SAMEA4873651_01601</name>
</gene>
<dbReference type="InterPro" id="IPR031856">
    <property type="entry name" value="YdaS_toxin-like"/>
</dbReference>
<evidence type="ECO:0000313" key="2">
    <source>
        <dbReference type="EMBL" id="TCX98110.1"/>
    </source>
</evidence>
<protein>
    <submittedName>
        <fullName evidence="7">Antirepressor protein Cro</fullName>
    </submittedName>
    <submittedName>
        <fullName evidence="4">Helix-turn-helix domain-containing protein</fullName>
    </submittedName>
</protein>
<evidence type="ECO:0000259" key="1">
    <source>
        <dbReference type="PROSITE" id="PS50943"/>
    </source>
</evidence>
<dbReference type="CDD" id="cd00093">
    <property type="entry name" value="HTH_XRE"/>
    <property type="match status" value="1"/>
</dbReference>
<dbReference type="EMBL" id="SDDQ01000003">
    <property type="protein sequence ID" value="TCZ54182.1"/>
    <property type="molecule type" value="Genomic_DNA"/>
</dbReference>
<name>A0A483YUU4_KLEPN</name>
<dbReference type="GO" id="GO:0003677">
    <property type="term" value="F:DNA binding"/>
    <property type="evidence" value="ECO:0007669"/>
    <property type="project" value="InterPro"/>
</dbReference>
<evidence type="ECO:0000313" key="6">
    <source>
        <dbReference type="EMBL" id="TCZ68017.1"/>
    </source>
</evidence>
<dbReference type="RefSeq" id="WP_038435003.1">
    <property type="nucleotide sequence ID" value="NZ_AP024568.1"/>
</dbReference>
<evidence type="ECO:0000313" key="4">
    <source>
        <dbReference type="EMBL" id="TCZ31709.1"/>
    </source>
</evidence>
<dbReference type="EMBL" id="SDDU01000015">
    <property type="protein sequence ID" value="TCZ68017.1"/>
    <property type="molecule type" value="Genomic_DNA"/>
</dbReference>